<proteinExistence type="predicted"/>
<keyword evidence="3" id="KW-1185">Reference proteome</keyword>
<name>A0AAD5Y3D2_9FUNG</name>
<evidence type="ECO:0000313" key="3">
    <source>
        <dbReference type="Proteomes" id="UP001211065"/>
    </source>
</evidence>
<evidence type="ECO:0000313" key="2">
    <source>
        <dbReference type="EMBL" id="KAJ3226389.1"/>
    </source>
</evidence>
<accession>A0AAD5Y3D2</accession>
<reference evidence="2" key="1">
    <citation type="submission" date="2020-05" db="EMBL/GenBank/DDBJ databases">
        <title>Phylogenomic resolution of chytrid fungi.</title>
        <authorList>
            <person name="Stajich J.E."/>
            <person name="Amses K."/>
            <person name="Simmons R."/>
            <person name="Seto K."/>
            <person name="Myers J."/>
            <person name="Bonds A."/>
            <person name="Quandt C.A."/>
            <person name="Barry K."/>
            <person name="Liu P."/>
            <person name="Grigoriev I."/>
            <person name="Longcore J.E."/>
            <person name="James T.Y."/>
        </authorList>
    </citation>
    <scope>NUCLEOTIDE SEQUENCE</scope>
    <source>
        <strain evidence="2">JEL0476</strain>
    </source>
</reference>
<dbReference type="Proteomes" id="UP001211065">
    <property type="component" value="Unassembled WGS sequence"/>
</dbReference>
<comment type="caution">
    <text evidence="2">The sequence shown here is derived from an EMBL/GenBank/DDBJ whole genome shotgun (WGS) entry which is preliminary data.</text>
</comment>
<gene>
    <name evidence="2" type="ORF">HK099_004967</name>
</gene>
<evidence type="ECO:0000256" key="1">
    <source>
        <dbReference type="SAM" id="SignalP"/>
    </source>
</evidence>
<protein>
    <recommendedName>
        <fullName evidence="4">Secreted protein</fullName>
    </recommendedName>
</protein>
<dbReference type="AlphaFoldDB" id="A0AAD5Y3D2"/>
<dbReference type="InterPro" id="IPR025649">
    <property type="entry name" value="DUF4360"/>
</dbReference>
<dbReference type="PANTHER" id="PTHR38847">
    <property type="match status" value="1"/>
</dbReference>
<dbReference type="PANTHER" id="PTHR38847:SF1">
    <property type="entry name" value="PSEUDOURIDINE SYNTHASE RSUA_RLUA-LIKE DOMAIN-CONTAINING PROTEIN"/>
    <property type="match status" value="1"/>
</dbReference>
<organism evidence="2 3">
    <name type="scientific">Clydaea vesicula</name>
    <dbReference type="NCBI Taxonomy" id="447962"/>
    <lineage>
        <taxon>Eukaryota</taxon>
        <taxon>Fungi</taxon>
        <taxon>Fungi incertae sedis</taxon>
        <taxon>Chytridiomycota</taxon>
        <taxon>Chytridiomycota incertae sedis</taxon>
        <taxon>Chytridiomycetes</taxon>
        <taxon>Lobulomycetales</taxon>
        <taxon>Lobulomycetaceae</taxon>
        <taxon>Clydaea</taxon>
    </lineage>
</organism>
<feature type="chain" id="PRO_5042041265" description="Secreted protein" evidence="1">
    <location>
        <begin position="26"/>
        <end position="207"/>
    </location>
</feature>
<dbReference type="Pfam" id="PF14273">
    <property type="entry name" value="DUF4360"/>
    <property type="match status" value="1"/>
</dbReference>
<keyword evidence="1" id="KW-0732">Signal</keyword>
<sequence length="207" mass="22277">MKFATAATLLTTALAVAVPDVPVTGDKPPIGSVTIGKISYGGTGCPAGTVSENLNSDSTAITLLFDSYIASAGPNVPITENRKNCQINVQLNVPQGWRYSLATIDYRGFVQVDKGVTAQQKASYYFQGFTETASKITNFDYRNNGDYTLRDTFGLTTLVWSQCNAKANVNINSQIRLTAPAGKKGLITTDSVDAKVTQIYGIQWKKC</sequence>
<feature type="signal peptide" evidence="1">
    <location>
        <begin position="1"/>
        <end position="25"/>
    </location>
</feature>
<evidence type="ECO:0008006" key="4">
    <source>
        <dbReference type="Google" id="ProtNLM"/>
    </source>
</evidence>
<dbReference type="EMBL" id="JADGJW010000037">
    <property type="protein sequence ID" value="KAJ3226389.1"/>
    <property type="molecule type" value="Genomic_DNA"/>
</dbReference>